<comment type="caution">
    <text evidence="1">The sequence shown here is derived from an EMBL/GenBank/DDBJ whole genome shotgun (WGS) entry which is preliminary data.</text>
</comment>
<feature type="non-terminal residue" evidence="1">
    <location>
        <position position="127"/>
    </location>
</feature>
<protein>
    <submittedName>
        <fullName evidence="1">Uncharacterized protein</fullName>
    </submittedName>
</protein>
<gene>
    <name evidence="1" type="ORF">KIW84_044631</name>
</gene>
<dbReference type="PANTHER" id="PTHR21725">
    <property type="entry name" value="E3 UBIQUITIN-PROTEIN LIGASE UBR4"/>
    <property type="match status" value="1"/>
</dbReference>
<dbReference type="EMBL" id="JAMSHJ010000004">
    <property type="protein sequence ID" value="KAI5420866.1"/>
    <property type="molecule type" value="Genomic_DNA"/>
</dbReference>
<sequence length="127" mass="14533">STSKTSVDDQEKNDFASQLLQACDSLRQQSFVNYLMDILQQLVHVFRSPINSEGGHSNVGPGCGDLLTVRRDLPAGNFSPFFSDSYVKVHRTDIFMDYYRLLLENAFRLVYTLVRPEKHDKTGEKEK</sequence>
<organism evidence="1 2">
    <name type="scientific">Pisum sativum</name>
    <name type="common">Garden pea</name>
    <name type="synonym">Lathyrus oleraceus</name>
    <dbReference type="NCBI Taxonomy" id="3888"/>
    <lineage>
        <taxon>Eukaryota</taxon>
        <taxon>Viridiplantae</taxon>
        <taxon>Streptophyta</taxon>
        <taxon>Embryophyta</taxon>
        <taxon>Tracheophyta</taxon>
        <taxon>Spermatophyta</taxon>
        <taxon>Magnoliopsida</taxon>
        <taxon>eudicotyledons</taxon>
        <taxon>Gunneridae</taxon>
        <taxon>Pentapetalae</taxon>
        <taxon>rosids</taxon>
        <taxon>fabids</taxon>
        <taxon>Fabales</taxon>
        <taxon>Fabaceae</taxon>
        <taxon>Papilionoideae</taxon>
        <taxon>50 kb inversion clade</taxon>
        <taxon>NPAAA clade</taxon>
        <taxon>Hologalegina</taxon>
        <taxon>IRL clade</taxon>
        <taxon>Fabeae</taxon>
        <taxon>Lathyrus</taxon>
    </lineage>
</organism>
<dbReference type="AlphaFoldDB" id="A0A9D4XGQ8"/>
<feature type="non-terminal residue" evidence="1">
    <location>
        <position position="1"/>
    </location>
</feature>
<dbReference type="Gramene" id="Psat04G0463100-T1">
    <property type="protein sequence ID" value="KAI5420866.1"/>
    <property type="gene ID" value="KIW84_044631"/>
</dbReference>
<dbReference type="GO" id="GO:0009926">
    <property type="term" value="P:auxin polar transport"/>
    <property type="evidence" value="ECO:0007669"/>
    <property type="project" value="TreeGrafter"/>
</dbReference>
<evidence type="ECO:0000313" key="2">
    <source>
        <dbReference type="Proteomes" id="UP001058974"/>
    </source>
</evidence>
<reference evidence="1 2" key="1">
    <citation type="journal article" date="2022" name="Nat. Genet.">
        <title>Improved pea reference genome and pan-genome highlight genomic features and evolutionary characteristics.</title>
        <authorList>
            <person name="Yang T."/>
            <person name="Liu R."/>
            <person name="Luo Y."/>
            <person name="Hu S."/>
            <person name="Wang D."/>
            <person name="Wang C."/>
            <person name="Pandey M.K."/>
            <person name="Ge S."/>
            <person name="Xu Q."/>
            <person name="Li N."/>
            <person name="Li G."/>
            <person name="Huang Y."/>
            <person name="Saxena R.K."/>
            <person name="Ji Y."/>
            <person name="Li M."/>
            <person name="Yan X."/>
            <person name="He Y."/>
            <person name="Liu Y."/>
            <person name="Wang X."/>
            <person name="Xiang C."/>
            <person name="Varshney R.K."/>
            <person name="Ding H."/>
            <person name="Gao S."/>
            <person name="Zong X."/>
        </authorList>
    </citation>
    <scope>NUCLEOTIDE SEQUENCE [LARGE SCALE GENOMIC DNA]</scope>
    <source>
        <strain evidence="1 2">cv. Zhongwan 6</strain>
    </source>
</reference>
<dbReference type="GO" id="GO:0005829">
    <property type="term" value="C:cytosol"/>
    <property type="evidence" value="ECO:0007669"/>
    <property type="project" value="TreeGrafter"/>
</dbReference>
<accession>A0A9D4XGQ8</accession>
<name>A0A9D4XGQ8_PEA</name>
<evidence type="ECO:0000313" key="1">
    <source>
        <dbReference type="EMBL" id="KAI5420866.1"/>
    </source>
</evidence>
<dbReference type="InterPro" id="IPR045189">
    <property type="entry name" value="UBR4-like"/>
</dbReference>
<keyword evidence="2" id="KW-1185">Reference proteome</keyword>
<dbReference type="Proteomes" id="UP001058974">
    <property type="component" value="Chromosome 4"/>
</dbReference>
<dbReference type="PANTHER" id="PTHR21725:SF1">
    <property type="entry name" value="E3 UBIQUITIN-PROTEIN LIGASE UBR4"/>
    <property type="match status" value="1"/>
</dbReference>
<proteinExistence type="predicted"/>
<dbReference type="GO" id="GO:0009506">
    <property type="term" value="C:plasmodesma"/>
    <property type="evidence" value="ECO:0007669"/>
    <property type="project" value="TreeGrafter"/>
</dbReference>